<dbReference type="Pfam" id="PF05257">
    <property type="entry name" value="CHAP"/>
    <property type="match status" value="1"/>
</dbReference>
<keyword evidence="3" id="KW-1185">Reference proteome</keyword>
<dbReference type="EMBL" id="RBKU01000001">
    <property type="protein sequence ID" value="RKR84915.1"/>
    <property type="molecule type" value="Genomic_DNA"/>
</dbReference>
<name>A0A495J7E9_9SPHI</name>
<dbReference type="Proteomes" id="UP000268007">
    <property type="component" value="Unassembled WGS sequence"/>
</dbReference>
<evidence type="ECO:0000259" key="1">
    <source>
        <dbReference type="Pfam" id="PF05257"/>
    </source>
</evidence>
<dbReference type="Gene3D" id="3.90.1720.10">
    <property type="entry name" value="endopeptidase domain like (from Nostoc punctiforme)"/>
    <property type="match status" value="1"/>
</dbReference>
<evidence type="ECO:0000313" key="3">
    <source>
        <dbReference type="Proteomes" id="UP000268007"/>
    </source>
</evidence>
<dbReference type="AlphaFoldDB" id="A0A495J7E9"/>
<reference evidence="2 3" key="1">
    <citation type="submission" date="2018-10" db="EMBL/GenBank/DDBJ databases">
        <title>Genomic Encyclopedia of Archaeal and Bacterial Type Strains, Phase II (KMG-II): from individual species to whole genera.</title>
        <authorList>
            <person name="Goeker M."/>
        </authorList>
    </citation>
    <scope>NUCLEOTIDE SEQUENCE [LARGE SCALE GENOMIC DNA]</scope>
    <source>
        <strain evidence="2 3">DSM 18602</strain>
    </source>
</reference>
<organism evidence="2 3">
    <name type="scientific">Mucilaginibacter gracilis</name>
    <dbReference type="NCBI Taxonomy" id="423350"/>
    <lineage>
        <taxon>Bacteria</taxon>
        <taxon>Pseudomonadati</taxon>
        <taxon>Bacteroidota</taxon>
        <taxon>Sphingobacteriia</taxon>
        <taxon>Sphingobacteriales</taxon>
        <taxon>Sphingobacteriaceae</taxon>
        <taxon>Mucilaginibacter</taxon>
    </lineage>
</organism>
<comment type="caution">
    <text evidence="2">The sequence shown here is derived from an EMBL/GenBank/DDBJ whole genome shotgun (WGS) entry which is preliminary data.</text>
</comment>
<accession>A0A495J7E9</accession>
<protein>
    <submittedName>
        <fullName evidence="2">CHAP domain-containing protein</fullName>
    </submittedName>
</protein>
<sequence length="155" mass="16529">MGKLAIEIINVAGSQLGVTEAAGHNDGPAVETYLKAVGLGKGYAWCMAFVYWCAKQASAKLGLVNPLKATGGVLDEWQSGRGTHLTLPEPGCIFIMHHTEGYHTGIVTGVFADGLLHTIEGNTNNNGSREGTSVLRKTRYVKDMVGFIKLEDKPA</sequence>
<dbReference type="InterPro" id="IPR007921">
    <property type="entry name" value="CHAP_dom"/>
</dbReference>
<dbReference type="RefSeq" id="WP_121200882.1">
    <property type="nucleotide sequence ID" value="NZ_RBKU01000001.1"/>
</dbReference>
<proteinExistence type="predicted"/>
<evidence type="ECO:0000313" key="2">
    <source>
        <dbReference type="EMBL" id="RKR84915.1"/>
    </source>
</evidence>
<gene>
    <name evidence="2" type="ORF">BDD43_5168</name>
</gene>
<feature type="domain" description="Peptidase C51" evidence="1">
    <location>
        <begin position="40"/>
        <end position="122"/>
    </location>
</feature>
<dbReference type="OrthoDB" id="9813532at2"/>